<reference evidence="2 3" key="1">
    <citation type="journal article" date="2013" name="Genome Announc.">
        <title>Draft Genome Sequence of Exiguobacterium pavilionensis Strain RW-2, with Wide Thermal, Salinity, and pH Tolerance, Isolated from Modern Freshwater Microbialites.</title>
        <authorList>
            <person name="White R.A.III."/>
            <person name="Grassa C.J."/>
            <person name="Suttle C.A."/>
        </authorList>
    </citation>
    <scope>NUCLEOTIDE SEQUENCE [LARGE SCALE GENOMIC DNA]</scope>
    <source>
        <strain evidence="2 3">RW-2</strain>
    </source>
</reference>
<dbReference type="RefSeq" id="WP_021065832.1">
    <property type="nucleotide sequence ID" value="NZ_ATCL01000012.1"/>
</dbReference>
<dbReference type="Gene3D" id="3.40.50.300">
    <property type="entry name" value="P-loop containing nucleotide triphosphate hydrolases"/>
    <property type="match status" value="2"/>
</dbReference>
<sequence length="962" mass="111090">MLEILKGKSVKTYENEFFRKISAELFELFERKSWSGVLIGMPECVTKDGLQIDCLLLTQNQMIVIDFKNYRGVLNLPSPHDFKYGRWVLNKDVTVKGGSAPNPYAQLQRQRARLIQELQSRIQSFDKSTVSTMVCFHDAIETIGEIPHQFQLGFSIADPSNYLNKIVDTLDVMGHGNLNYLSDSAKRVFTQIVFQANPYHFNETIDEVIPEPVLKTSNDHKHQMKEIHDFLCSDQKIMTVTGNTKSGKTALIPHIRDLAFDANYTHVPVFAYSNRLKQKMLQSHPNLEEVESLFSSIFDFSTDDRDENYKKVIPLKMSHPLSREENSNGAEISVQDKTLYIIDDSQLITNSKLHSDDIQYGSGHLLNDLLDHINLEERPDTKIIFVGDVNKLSFGSDMEDALQANYLQSLLKQRNLISNIAHIELPDNKSENEIIKTCNQISSQIKQGQFNSLSLSSYNELSVNEVENKEKVMEAALQNPHDKKIIVYTNNKAGKINQWIKQHFLKNGSHIGPRDLLIFNSPSLAVQKTRDDGGISQDEHPQNSHFAFPEVRQVHNGMFGEVLRISHSEKIEKNEMVDDKNIVLRFVPCVIRLMDGVVIETLVLENFLNAEKNELELNEQIAYHRVLAKLEANEQEKSPFSESPEFEEMIRHPETYAKIERAGKILYRDSSDSRKLTSYEKAYRHRILKELNNPEFEYFKILNAAKVKFGWAMTVNKAMVYTFNEVFFITDDENRGRTNKEYFRWLYTGISTALNKVYLINWKPISPFMKINFSDAPEITSYKKRPKNIFSFVDDQRLPADHLRTYVNERLSGVGAVKTIVSRPYLEMVTLEVDSEDVEVHFNYTGKREMRSPKFKSGSQAGYEKLLSLLTFVDKDLVNELGVMRPFIEELSQHLQNADIQLRVIKAQDWELILQFHNHQEYVEVQTYYNGKGMVSKFNYLDGDVDVYKQVVELIQKRYVLT</sequence>
<proteinExistence type="predicted"/>
<dbReference type="Proteomes" id="UP000016464">
    <property type="component" value="Unassembled WGS sequence"/>
</dbReference>
<gene>
    <name evidence="2" type="ORF">M467_12350</name>
</gene>
<dbReference type="InterPro" id="IPR011528">
    <property type="entry name" value="NERD"/>
</dbReference>
<dbReference type="SUPFAM" id="SSF52540">
    <property type="entry name" value="P-loop containing nucleoside triphosphate hydrolases"/>
    <property type="match status" value="2"/>
</dbReference>
<dbReference type="AlphaFoldDB" id="U1M085"/>
<dbReference type="eggNOG" id="COG0507">
    <property type="taxonomic scope" value="Bacteria"/>
</dbReference>
<name>U1M085_9BACL</name>
<organism evidence="2 3">
    <name type="scientific">Exiguobacterium chiriqhucha RW-2</name>
    <dbReference type="NCBI Taxonomy" id="1345023"/>
    <lineage>
        <taxon>Bacteria</taxon>
        <taxon>Bacillati</taxon>
        <taxon>Bacillota</taxon>
        <taxon>Bacilli</taxon>
        <taxon>Bacillales</taxon>
        <taxon>Bacillales Family XII. Incertae Sedis</taxon>
        <taxon>Exiguobacterium</taxon>
    </lineage>
</organism>
<feature type="domain" description="NERD" evidence="1">
    <location>
        <begin position="46"/>
        <end position="137"/>
    </location>
</feature>
<comment type="caution">
    <text evidence="2">The sequence shown here is derived from an EMBL/GenBank/DDBJ whole genome shotgun (WGS) entry which is preliminary data.</text>
</comment>
<evidence type="ECO:0000313" key="2">
    <source>
        <dbReference type="EMBL" id="ERG68072.1"/>
    </source>
</evidence>
<dbReference type="OrthoDB" id="9763659at2"/>
<evidence type="ECO:0000313" key="3">
    <source>
        <dbReference type="Proteomes" id="UP000016464"/>
    </source>
</evidence>
<dbReference type="Pfam" id="PF08378">
    <property type="entry name" value="NERD"/>
    <property type="match status" value="1"/>
</dbReference>
<accession>U1M085</accession>
<dbReference type="EMBL" id="ATCL01000012">
    <property type="protein sequence ID" value="ERG68072.1"/>
    <property type="molecule type" value="Genomic_DNA"/>
</dbReference>
<dbReference type="InterPro" id="IPR027417">
    <property type="entry name" value="P-loop_NTPase"/>
</dbReference>
<keyword evidence="3" id="KW-1185">Reference proteome</keyword>
<evidence type="ECO:0000259" key="1">
    <source>
        <dbReference type="Pfam" id="PF08378"/>
    </source>
</evidence>
<dbReference type="PATRIC" id="fig|1345023.5.peg.666"/>
<protein>
    <recommendedName>
        <fullName evidence="1">NERD domain-containing protein</fullName>
    </recommendedName>
</protein>